<feature type="region of interest" description="Disordered" evidence="2">
    <location>
        <begin position="14"/>
        <end position="105"/>
    </location>
</feature>
<feature type="compositionally biased region" description="Basic and acidic residues" evidence="2">
    <location>
        <begin position="566"/>
        <end position="578"/>
    </location>
</feature>
<feature type="compositionally biased region" description="Polar residues" evidence="2">
    <location>
        <begin position="272"/>
        <end position="288"/>
    </location>
</feature>
<keyword evidence="4" id="KW-1185">Reference proteome</keyword>
<dbReference type="EMBL" id="JAPTSV010000013">
    <property type="protein sequence ID" value="KAJ1521579.1"/>
    <property type="molecule type" value="Genomic_DNA"/>
</dbReference>
<evidence type="ECO:0000256" key="1">
    <source>
        <dbReference type="SAM" id="Coils"/>
    </source>
</evidence>
<evidence type="ECO:0000313" key="4">
    <source>
        <dbReference type="Proteomes" id="UP001075354"/>
    </source>
</evidence>
<dbReference type="AlphaFoldDB" id="A0AAV7XCP6"/>
<feature type="coiled-coil region" evidence="1">
    <location>
        <begin position="959"/>
        <end position="986"/>
    </location>
</feature>
<feature type="compositionally biased region" description="Low complexity" evidence="2">
    <location>
        <begin position="555"/>
        <end position="565"/>
    </location>
</feature>
<feature type="compositionally biased region" description="Basic and acidic residues" evidence="2">
    <location>
        <begin position="401"/>
        <end position="426"/>
    </location>
</feature>
<feature type="region of interest" description="Disordered" evidence="2">
    <location>
        <begin position="175"/>
        <end position="236"/>
    </location>
</feature>
<feature type="region of interest" description="Disordered" evidence="2">
    <location>
        <begin position="1028"/>
        <end position="1147"/>
    </location>
</feature>
<keyword evidence="1" id="KW-0175">Coiled coil</keyword>
<feature type="compositionally biased region" description="Low complexity" evidence="2">
    <location>
        <begin position="504"/>
        <end position="534"/>
    </location>
</feature>
<feature type="region of interest" description="Disordered" evidence="2">
    <location>
        <begin position="650"/>
        <end position="696"/>
    </location>
</feature>
<organism evidence="3 4">
    <name type="scientific">Megalurothrips usitatus</name>
    <name type="common">bean blossom thrips</name>
    <dbReference type="NCBI Taxonomy" id="439358"/>
    <lineage>
        <taxon>Eukaryota</taxon>
        <taxon>Metazoa</taxon>
        <taxon>Ecdysozoa</taxon>
        <taxon>Arthropoda</taxon>
        <taxon>Hexapoda</taxon>
        <taxon>Insecta</taxon>
        <taxon>Pterygota</taxon>
        <taxon>Neoptera</taxon>
        <taxon>Paraneoptera</taxon>
        <taxon>Thysanoptera</taxon>
        <taxon>Terebrantia</taxon>
        <taxon>Thripoidea</taxon>
        <taxon>Thripidae</taxon>
        <taxon>Megalurothrips</taxon>
    </lineage>
</organism>
<feature type="compositionally biased region" description="Low complexity" evidence="2">
    <location>
        <begin position="1060"/>
        <end position="1090"/>
    </location>
</feature>
<gene>
    <name evidence="3" type="ORF">ONE63_003232</name>
</gene>
<feature type="region of interest" description="Disordered" evidence="2">
    <location>
        <begin position="270"/>
        <end position="328"/>
    </location>
</feature>
<reference evidence="3" key="1">
    <citation type="submission" date="2022-12" db="EMBL/GenBank/DDBJ databases">
        <title>Chromosome-level genome assembly of the bean flower thrips Megalurothrips usitatus.</title>
        <authorList>
            <person name="Ma L."/>
            <person name="Liu Q."/>
            <person name="Li H."/>
            <person name="Cai W."/>
        </authorList>
    </citation>
    <scope>NUCLEOTIDE SEQUENCE</scope>
    <source>
        <strain evidence="3">Cailab_2022a</strain>
    </source>
</reference>
<dbReference type="Proteomes" id="UP001075354">
    <property type="component" value="Chromosome 13"/>
</dbReference>
<feature type="compositionally biased region" description="Low complexity" evidence="2">
    <location>
        <begin position="33"/>
        <end position="43"/>
    </location>
</feature>
<evidence type="ECO:0000313" key="3">
    <source>
        <dbReference type="EMBL" id="KAJ1521579.1"/>
    </source>
</evidence>
<evidence type="ECO:0000256" key="2">
    <source>
        <dbReference type="SAM" id="MobiDB-lite"/>
    </source>
</evidence>
<feature type="region of interest" description="Disordered" evidence="2">
    <location>
        <begin position="452"/>
        <end position="472"/>
    </location>
</feature>
<feature type="region of interest" description="Disordered" evidence="2">
    <location>
        <begin position="843"/>
        <end position="893"/>
    </location>
</feature>
<feature type="compositionally biased region" description="Low complexity" evidence="2">
    <location>
        <begin position="846"/>
        <end position="863"/>
    </location>
</feature>
<feature type="compositionally biased region" description="Pro residues" evidence="2">
    <location>
        <begin position="680"/>
        <end position="690"/>
    </location>
</feature>
<feature type="region of interest" description="Disordered" evidence="2">
    <location>
        <begin position="484"/>
        <end position="597"/>
    </location>
</feature>
<feature type="compositionally biased region" description="Polar residues" evidence="2">
    <location>
        <begin position="1031"/>
        <end position="1049"/>
    </location>
</feature>
<comment type="caution">
    <text evidence="3">The sequence shown here is derived from an EMBL/GenBank/DDBJ whole genome shotgun (WGS) entry which is preliminary data.</text>
</comment>
<proteinExistence type="predicted"/>
<protein>
    <submittedName>
        <fullName evidence="3">Uncharacterized protein</fullName>
    </submittedName>
</protein>
<name>A0AAV7XCP6_9NEOP</name>
<feature type="region of interest" description="Disordered" evidence="2">
    <location>
        <begin position="355"/>
        <end position="436"/>
    </location>
</feature>
<feature type="compositionally biased region" description="Low complexity" evidence="2">
    <location>
        <begin position="368"/>
        <end position="378"/>
    </location>
</feature>
<sequence length="1147" mass="121049">MALPLTARVRVDLNLNSSSKAHGESLPPPPQRAPQQQQAQQAQHANVGMGQSSSSESKGLKRAGPYMRGAASSFGFRKNKNSGNNNDKTAALEQRNYSQEALTKEQHNVTTAIKASPGLVRPGTAPAAAPSAPAGRANRFGFRAPAAVSAGGRGLSNKVADSSAQVLPGSKAVAVPTPAAAQPRGPVSAASKRPSPSAGVRVGGRPSPPTSLAVTRHAPGNGAPRPSGGSHLPRPQFARVGTAKDAKTAANYGTRGSRLAPIATFDDEIGSSKESSMNEDSGLGSQQAAAGDSDTLHGVDLADGSPRGGQRLRRGAGAARRSLRSLRDDEDDPNVITEIVPIAKVVSRASLRSIASVGGKNPTPSPRPLAARASAKSASSDEFHSDSMLFRDYGDGLDDGSEPKVYIDRRTAEKRPGEGRFMKDYGPEQDEDWGQGEAMADGEWRDEVGAVAIGKDEELPSEAHPGPQADSGRVNLAGLVAAAAAAADHGLIEDESAPEDSLFSSSPASTSEDSPSPSRHSPVPVADPATAADAARPRRRVRVKRRERDRESRDAAPAPEAPADALAKDASPDNKKEGLLPSPEGSGTPSNSFSLSDGRDFLIDDEIIDQPALTVHGRLHGHGHGHGDDSEMASLTESAASLTLRDHTHTLTSSHHAGPKGRPRGSQGADCPGGVSGQPGGPPGGCPPGERPQSRSTTLLTARLGSLDSLATNSIDSEDLMMDFEDDADSSKKYRSITKSWAGSPVLFWPRPRKSRSFSHVDLDQLQTLDADKTRSQSVGVGRGVDEVCAADEEDEDDGLVLDNDSVLLELSSLIESVTAAAPRDRRRFGVCCSGSLLSMSGHPRGPLGQAQAQASSGPSSAPDSPRYSLGSSGVPSPLRPPRQLASSDSDESAMMRVDRGTYQHMYQDVVHIKTMLLKLKRVLQEAETLNPFESSLKNGLLHHLVHADESAEDDGERTRNADEEVVDLKRQMVLMKQQMEEKDRTIQLMQVQMMKYERIEDSNENGQPTDMCNAATQTERIRPVSAGPSLLQSLPSDSNGSPLVSWTDTWGRRSRTPASGGSSIGSSIIENRTSSTSRVPTVTSRSSRSGHQRLSMTSPGDSPSSIPLVKGNHRKTGTAIDSVPNTRRPPVVAAPRKIMTSGHQKS</sequence>
<feature type="compositionally biased region" description="Polar residues" evidence="2">
    <location>
        <begin position="585"/>
        <end position="595"/>
    </location>
</feature>
<accession>A0AAV7XCP6</accession>
<feature type="compositionally biased region" description="Polar residues" evidence="2">
    <location>
        <begin position="1093"/>
        <end position="1106"/>
    </location>
</feature>